<accession>A0A432XJJ0</accession>
<dbReference type="InterPro" id="IPR025103">
    <property type="entry name" value="DUF4011"/>
</dbReference>
<proteinExistence type="predicted"/>
<reference evidence="2" key="1">
    <citation type="journal article" date="2018" name="Front. Microbiol.">
        <title>Genome-Based Analysis Reveals the Taxonomy and Diversity of the Family Idiomarinaceae.</title>
        <authorList>
            <person name="Liu Y."/>
            <person name="Lai Q."/>
            <person name="Shao Z."/>
        </authorList>
    </citation>
    <scope>NUCLEOTIDE SEQUENCE [LARGE SCALE GENOMIC DNA]</scope>
    <source>
        <strain evidence="2">F23</strain>
    </source>
</reference>
<organism evidence="1 2">
    <name type="scientific">Idiomarina fontislapidosi</name>
    <dbReference type="NCBI Taxonomy" id="263723"/>
    <lineage>
        <taxon>Bacteria</taxon>
        <taxon>Pseudomonadati</taxon>
        <taxon>Pseudomonadota</taxon>
        <taxon>Gammaproteobacteria</taxon>
        <taxon>Alteromonadales</taxon>
        <taxon>Idiomarinaceae</taxon>
        <taxon>Idiomarina</taxon>
    </lineage>
</organism>
<sequence length="1048" mass="118553">MNDVNVDSKTIKNIHLEIDVTPTFSLAAQQNAYPILKSIRIIYSKSEDCELEPLQSLKLELKGIHDWLEPEAWHIDRLESGQSINLQLKELRFPFDKLFSITEEIKHELSFELFSAEGELLNDFNTTVSVLPANYWGGEERQPSLLAAFVKPNGVYVESLVRKVALTLEKAGHGRAVDGYQSNTREKPYLMLAALWNVLFQEKLAYVSPPKGFAKRGQRVRLAADISHSRMAACLDSSLLFASCIEAMGLNPVIAITKEHAFAGAWLIDEKLPILTNDDPQDVRKRVDNRDLVLFETTLVTNDSPVTFEQARDHARTLLAEELESKFVMVIDIAQARAQSIKPLSTVEEKKVEKTSDEETADLELPVIPPLPPVRKDEQVVEDTPETRIDTWSRKLLDLTKKNRLLNFNDRAVAIKLYCPDIATMEDMLADGTKFKFQSAQESPYFDPSRDSEVFRLQTGSDVHREFALNQIKNKVLIANQPIKKLEKNSVELFRKAKNDLEEGGSNTLFLALGFLKWKENPEDAKSYKAPLLLVPVKLTRRSANAPVYVEQLQEEEPTFNLTLIEFLQSEHDINLSEFKNELPEDESGVDVDYVWQQVRDAVKEQAGFELVEELVLGSFSFAKYLMWKDLSDRLDDLKENPFVKHLVDNPRDPYPQASTFIERDEIDQKLDPATVYTPLNCDSSQLVAVDASARSQDFVLEGPPGTGKSETIANIIAHNIGLGRKVLFVAEKMAALNVVYRRLEKAGLDHLCLELHSNKANKRAVLDQLNKAWQKRKGLNPKEWETNVAELRKRKDQLNSYVRALHAKSKFGLTARDAISAIALNRDSLIVTVNWQPDIDAAPISSEKDLNKARELIEQLALAFSDVKELNIQAFAPVMATEWSNVWQSRLLSAIDRWQKSKREIEKPLSVLLSNFSLEKTSITLNNLKLIEGLHDLAVTASKHDISYATDSGAKGRIEVIREIAKLKVEFDAAIDEISHGLTSENVSKVPVENWRKLAEDANTGWFKSFFRRRKINSEARAIGLSKLDNLSIILNSDNNRNTHVMG</sequence>
<gene>
    <name evidence="1" type="ORF">CWE25_13035</name>
</gene>
<evidence type="ECO:0008006" key="3">
    <source>
        <dbReference type="Google" id="ProtNLM"/>
    </source>
</evidence>
<dbReference type="InterPro" id="IPR027417">
    <property type="entry name" value="P-loop_NTPase"/>
</dbReference>
<dbReference type="Pfam" id="PF13195">
    <property type="entry name" value="DUF4011"/>
    <property type="match status" value="1"/>
</dbReference>
<dbReference type="AlphaFoldDB" id="A0A432XJJ0"/>
<dbReference type="RefSeq" id="WP_110576528.1">
    <property type="nucleotide sequence ID" value="NZ_PIPV01000019.1"/>
</dbReference>
<comment type="caution">
    <text evidence="1">The sequence shown here is derived from an EMBL/GenBank/DDBJ whole genome shotgun (WGS) entry which is preliminary data.</text>
</comment>
<dbReference type="Gene3D" id="3.40.50.300">
    <property type="entry name" value="P-loop containing nucleotide triphosphate hydrolases"/>
    <property type="match status" value="1"/>
</dbReference>
<dbReference type="SUPFAM" id="SSF52540">
    <property type="entry name" value="P-loop containing nucleoside triphosphate hydrolases"/>
    <property type="match status" value="1"/>
</dbReference>
<keyword evidence="2" id="KW-1185">Reference proteome</keyword>
<evidence type="ECO:0000313" key="1">
    <source>
        <dbReference type="EMBL" id="RUO48919.1"/>
    </source>
</evidence>
<dbReference type="OrthoDB" id="9757917at2"/>
<dbReference type="EMBL" id="PIPV01000019">
    <property type="protein sequence ID" value="RUO48919.1"/>
    <property type="molecule type" value="Genomic_DNA"/>
</dbReference>
<protein>
    <recommendedName>
        <fullName evidence="3">DNA2/NAM7 helicase helicase domain-containing protein</fullName>
    </recommendedName>
</protein>
<evidence type="ECO:0000313" key="2">
    <source>
        <dbReference type="Proteomes" id="UP000287330"/>
    </source>
</evidence>
<dbReference type="Proteomes" id="UP000287330">
    <property type="component" value="Unassembled WGS sequence"/>
</dbReference>
<name>A0A432XJJ0_9GAMM</name>